<feature type="region of interest" description="Disordered" evidence="1">
    <location>
        <begin position="1"/>
        <end position="104"/>
    </location>
</feature>
<dbReference type="AlphaFoldDB" id="A0A642VA04"/>
<evidence type="ECO:0000313" key="3">
    <source>
        <dbReference type="EMBL" id="KAA8912508.1"/>
    </source>
</evidence>
<feature type="compositionally biased region" description="Polar residues" evidence="1">
    <location>
        <begin position="35"/>
        <end position="46"/>
    </location>
</feature>
<protein>
    <recommendedName>
        <fullName evidence="2">P-type ATPase N-terminal domain-containing protein</fullName>
    </recommendedName>
</protein>
<dbReference type="OrthoDB" id="377733at2759"/>
<dbReference type="InterPro" id="IPR032631">
    <property type="entry name" value="P-type_ATPase_N"/>
</dbReference>
<evidence type="ECO:0000256" key="1">
    <source>
        <dbReference type="SAM" id="MobiDB-lite"/>
    </source>
</evidence>
<proteinExistence type="predicted"/>
<name>A0A642VA04_9ASCO</name>
<comment type="caution">
    <text evidence="3">The sequence shown here is derived from an EMBL/GenBank/DDBJ whole genome shotgun (WGS) entry which is preliminary data.</text>
</comment>
<feature type="domain" description="P-type ATPase N-terminal" evidence="2">
    <location>
        <begin position="166"/>
        <end position="201"/>
    </location>
</feature>
<dbReference type="EMBL" id="SWFS01000255">
    <property type="protein sequence ID" value="KAA8912508.1"/>
    <property type="molecule type" value="Genomic_DNA"/>
</dbReference>
<evidence type="ECO:0000313" key="4">
    <source>
        <dbReference type="Proteomes" id="UP000761534"/>
    </source>
</evidence>
<evidence type="ECO:0000259" key="2">
    <source>
        <dbReference type="Pfam" id="PF16209"/>
    </source>
</evidence>
<organism evidence="3 4">
    <name type="scientific">Trichomonascus ciferrii</name>
    <dbReference type="NCBI Taxonomy" id="44093"/>
    <lineage>
        <taxon>Eukaryota</taxon>
        <taxon>Fungi</taxon>
        <taxon>Dikarya</taxon>
        <taxon>Ascomycota</taxon>
        <taxon>Saccharomycotina</taxon>
        <taxon>Dipodascomycetes</taxon>
        <taxon>Dipodascales</taxon>
        <taxon>Trichomonascaceae</taxon>
        <taxon>Trichomonascus</taxon>
        <taxon>Trichomonascus ciferrii complex</taxon>
    </lineage>
</organism>
<keyword evidence="4" id="KW-1185">Reference proteome</keyword>
<sequence length="201" mass="23058">MGTEDDNAPKGSRVTTNPPRGAQRRQQQRNRGYSLRSQMFTRNLQRSDGLPSPIEMEQASSAQSFGPHNIEIQEEPIFSEQDEAASSDKKKSKESSQAHHDVTNTSGVLPNYSFWASKKLKQRHIKEKYYKLKDFVLRKKRLPPSKNGRALPIELVPDRPLLIDERTKHPYCSNLITSSIYTPYNFLPRQLIAQFSKLANM</sequence>
<reference evidence="3" key="1">
    <citation type="journal article" date="2019" name="G3 (Bethesda)">
        <title>Genome Assemblies of Two Rare Opportunistic Yeast Pathogens: Diutina rugosa (syn. Candida rugosa) and Trichomonascus ciferrii (syn. Candida ciferrii).</title>
        <authorList>
            <person name="Mixao V."/>
            <person name="Saus E."/>
            <person name="Hansen A.P."/>
            <person name="Lass-Florl C."/>
            <person name="Gabaldon T."/>
        </authorList>
    </citation>
    <scope>NUCLEOTIDE SEQUENCE</scope>
    <source>
        <strain evidence="3">CBS 4856</strain>
    </source>
</reference>
<feature type="compositionally biased region" description="Basic and acidic residues" evidence="1">
    <location>
        <begin position="86"/>
        <end position="102"/>
    </location>
</feature>
<dbReference type="Pfam" id="PF16209">
    <property type="entry name" value="PhoLip_ATPase_N"/>
    <property type="match status" value="1"/>
</dbReference>
<gene>
    <name evidence="3" type="ORF">TRICI_003472</name>
</gene>
<dbReference type="Proteomes" id="UP000761534">
    <property type="component" value="Unassembled WGS sequence"/>
</dbReference>
<accession>A0A642VA04</accession>
<dbReference type="VEuPathDB" id="FungiDB:TRICI_003472"/>